<sequence>MDKITFLLFMYTDVCIVLGLYVYLFRMKKLIGFQLGMNISVVMGGMTALLFGVLLILQYPFHFTWITIISTLAGLVTGALFGRLFDYQTFVTGLTNGMIVGLMAPMIGTVLEMTSVFVWFVHLFFALCLLTILISIKRS</sequence>
<dbReference type="STRING" id="1742359.GCA_001439625_04294"/>
<keyword evidence="1" id="KW-0812">Transmembrane</keyword>
<evidence type="ECO:0000313" key="3">
    <source>
        <dbReference type="Proteomes" id="UP000321555"/>
    </source>
</evidence>
<reference evidence="3" key="1">
    <citation type="submission" date="2019-08" db="EMBL/GenBank/DDBJ databases">
        <authorList>
            <person name="Zheng X."/>
        </authorList>
    </citation>
    <scope>NUCLEOTIDE SEQUENCE [LARGE SCALE GENOMIC DNA]</scope>
    <source>
        <strain evidence="3">FJAT-25496</strain>
    </source>
</reference>
<dbReference type="KEGG" id="bda:FSZ17_02265"/>
<feature type="transmembrane region" description="Helical" evidence="1">
    <location>
        <begin position="6"/>
        <end position="25"/>
    </location>
</feature>
<dbReference type="EMBL" id="CP042593">
    <property type="protein sequence ID" value="QED46198.1"/>
    <property type="molecule type" value="Genomic_DNA"/>
</dbReference>
<feature type="transmembrane region" description="Helical" evidence="1">
    <location>
        <begin position="117"/>
        <end position="136"/>
    </location>
</feature>
<proteinExistence type="predicted"/>
<dbReference type="RefSeq" id="WP_057775455.1">
    <property type="nucleotide sequence ID" value="NZ_CP042593.1"/>
</dbReference>
<dbReference type="AlphaFoldDB" id="A0A5B8Z023"/>
<keyword evidence="1" id="KW-0472">Membrane</keyword>
<dbReference type="Proteomes" id="UP000321555">
    <property type="component" value="Chromosome"/>
</dbReference>
<feature type="transmembrane region" description="Helical" evidence="1">
    <location>
        <begin position="63"/>
        <end position="82"/>
    </location>
</feature>
<keyword evidence="3" id="KW-1185">Reference proteome</keyword>
<feature type="transmembrane region" description="Helical" evidence="1">
    <location>
        <begin position="37"/>
        <end position="57"/>
    </location>
</feature>
<feature type="transmembrane region" description="Helical" evidence="1">
    <location>
        <begin position="89"/>
        <end position="111"/>
    </location>
</feature>
<name>A0A5B8Z023_CYTDA</name>
<gene>
    <name evidence="2" type="ORF">FSZ17_02265</name>
</gene>
<keyword evidence="1" id="KW-1133">Transmembrane helix</keyword>
<evidence type="ECO:0000313" key="2">
    <source>
        <dbReference type="EMBL" id="QED46198.1"/>
    </source>
</evidence>
<organism evidence="2 3">
    <name type="scientific">Cytobacillus dafuensis</name>
    <name type="common">Bacillus dafuensis</name>
    <dbReference type="NCBI Taxonomy" id="1742359"/>
    <lineage>
        <taxon>Bacteria</taxon>
        <taxon>Bacillati</taxon>
        <taxon>Bacillota</taxon>
        <taxon>Bacilli</taxon>
        <taxon>Bacillales</taxon>
        <taxon>Bacillaceae</taxon>
        <taxon>Cytobacillus</taxon>
    </lineage>
</organism>
<dbReference type="OrthoDB" id="2629631at2"/>
<accession>A0A5B8Z023</accession>
<evidence type="ECO:0000256" key="1">
    <source>
        <dbReference type="SAM" id="Phobius"/>
    </source>
</evidence>
<protein>
    <submittedName>
        <fullName evidence="2">Uncharacterized protein</fullName>
    </submittedName>
</protein>